<dbReference type="SMART" id="SM01399">
    <property type="entry name" value="Sybindin"/>
    <property type="match status" value="1"/>
</dbReference>
<keyword evidence="5 7" id="KW-0333">Golgi apparatus</keyword>
<protein>
    <recommendedName>
        <fullName evidence="7">Trafficking protein particle complex subunit</fullName>
    </recommendedName>
</protein>
<comment type="subunit">
    <text evidence="7">Part of the multisubunit transport protein particle (TRAPP) complex.</text>
</comment>
<dbReference type="VEuPathDB" id="FungiDB:HGUI_02797"/>
<accession>A0A1L0CNV3</accession>
<dbReference type="GO" id="GO:0005783">
    <property type="term" value="C:endoplasmic reticulum"/>
    <property type="evidence" value="ECO:0007669"/>
    <property type="project" value="UniProtKB-SubCell"/>
</dbReference>
<name>A0A1L0CNV3_9ASCO</name>
<dbReference type="SUPFAM" id="SSF64356">
    <property type="entry name" value="SNARE-like"/>
    <property type="match status" value="1"/>
</dbReference>
<dbReference type="GO" id="GO:0006888">
    <property type="term" value="P:endoplasmic reticulum to Golgi vesicle-mediated transport"/>
    <property type="evidence" value="ECO:0007669"/>
    <property type="project" value="UniProtKB-UniRule"/>
</dbReference>
<comment type="subcellular location">
    <subcellularLocation>
        <location evidence="7">Endoplasmic reticulum</location>
    </subcellularLocation>
    <subcellularLocation>
        <location evidence="7">Golgi apparatus</location>
        <location evidence="7">cis-Golgi network</location>
    </subcellularLocation>
    <subcellularLocation>
        <location evidence="1">Golgi apparatus</location>
    </subcellularLocation>
</comment>
<dbReference type="OrthoDB" id="246406at2759"/>
<keyword evidence="2 7" id="KW-0813">Transport</keyword>
<keyword evidence="3 7" id="KW-0256">Endoplasmic reticulum</keyword>
<sequence length="221" mass="25756">MSLESLLIINKSGGLIYNKNFNDNIEKNINSNDMLILASTLHSAFTLTNCILPEVLQKYSESYNDSKERKENEEELDVTDSERNKFPIKVKYYPIGNKVNITTNNMIANELLRETTMIGTELFYNKKDIIDYEQVSCIRHIDSDVLDVYFYQSITGIKFISISNKKENLGVDRMTCFMMRVYSLFSDVVLKNPFYSVEMPIRKNKLFDDKIQMLVEMENLV</sequence>
<dbReference type="PANTHER" id="PTHR23249">
    <property type="entry name" value="TRAFFICKING PROTEIN PARTICLE COMPLEX SUBUNIT"/>
    <property type="match status" value="1"/>
</dbReference>
<evidence type="ECO:0000313" key="8">
    <source>
        <dbReference type="EMBL" id="SGZ40597.1"/>
    </source>
</evidence>
<dbReference type="GO" id="GO:0005794">
    <property type="term" value="C:Golgi apparatus"/>
    <property type="evidence" value="ECO:0007669"/>
    <property type="project" value="UniProtKB-SubCell"/>
</dbReference>
<keyword evidence="4 7" id="KW-0931">ER-Golgi transport</keyword>
<evidence type="ECO:0000256" key="6">
    <source>
        <dbReference type="ARBA" id="ARBA00038179"/>
    </source>
</evidence>
<proteinExistence type="inferred from homology"/>
<dbReference type="Proteomes" id="UP000183365">
    <property type="component" value="Unassembled WGS sequence"/>
</dbReference>
<dbReference type="InterPro" id="IPR011012">
    <property type="entry name" value="Longin-like_dom_sf"/>
</dbReference>
<evidence type="ECO:0000256" key="5">
    <source>
        <dbReference type="ARBA" id="ARBA00023034"/>
    </source>
</evidence>
<evidence type="ECO:0000256" key="3">
    <source>
        <dbReference type="ARBA" id="ARBA00022824"/>
    </source>
</evidence>
<comment type="similarity">
    <text evidence="6">Belongs to the TRAPP small subunits family. TRAPPC4 subfamily.</text>
</comment>
<dbReference type="GO" id="GO:0030008">
    <property type="term" value="C:TRAPP complex"/>
    <property type="evidence" value="ECO:0007669"/>
    <property type="project" value="UniProtKB-UniRule"/>
</dbReference>
<dbReference type="Pfam" id="PF04099">
    <property type="entry name" value="Sybindin"/>
    <property type="match status" value="2"/>
</dbReference>
<keyword evidence="9" id="KW-1185">Reference proteome</keyword>
<evidence type="ECO:0000256" key="4">
    <source>
        <dbReference type="ARBA" id="ARBA00022892"/>
    </source>
</evidence>
<reference evidence="9" key="1">
    <citation type="submission" date="2016-11" db="EMBL/GenBank/DDBJ databases">
        <authorList>
            <person name="Guldener U."/>
        </authorList>
    </citation>
    <scope>NUCLEOTIDE SEQUENCE [LARGE SCALE GENOMIC DNA]</scope>
</reference>
<dbReference type="Gene3D" id="3.30.450.70">
    <property type="match status" value="1"/>
</dbReference>
<gene>
    <name evidence="8" type="ORF">HGUI_02797</name>
</gene>
<dbReference type="EMBL" id="FQNF01000056">
    <property type="protein sequence ID" value="SGZ40597.1"/>
    <property type="molecule type" value="Genomic_DNA"/>
</dbReference>
<organism evidence="8 9">
    <name type="scientific">Hanseniaspora guilliermondii</name>
    <dbReference type="NCBI Taxonomy" id="56406"/>
    <lineage>
        <taxon>Eukaryota</taxon>
        <taxon>Fungi</taxon>
        <taxon>Dikarya</taxon>
        <taxon>Ascomycota</taxon>
        <taxon>Saccharomycotina</taxon>
        <taxon>Saccharomycetes</taxon>
        <taxon>Saccharomycodales</taxon>
        <taxon>Saccharomycodaceae</taxon>
        <taxon>Hanseniaspora</taxon>
    </lineage>
</organism>
<evidence type="ECO:0000256" key="1">
    <source>
        <dbReference type="ARBA" id="ARBA00004555"/>
    </source>
</evidence>
<dbReference type="AlphaFoldDB" id="A0A1L0CNV3"/>
<evidence type="ECO:0000256" key="2">
    <source>
        <dbReference type="ARBA" id="ARBA00022448"/>
    </source>
</evidence>
<dbReference type="PANTHER" id="PTHR23249:SF15">
    <property type="entry name" value="TRAFFICKING PROTEIN PARTICLE COMPLEX SUBUNIT 4"/>
    <property type="match status" value="1"/>
</dbReference>
<evidence type="ECO:0000256" key="7">
    <source>
        <dbReference type="RuleBase" id="RU366065"/>
    </source>
</evidence>
<dbReference type="InterPro" id="IPR007233">
    <property type="entry name" value="TRAPPC"/>
</dbReference>
<evidence type="ECO:0000313" key="9">
    <source>
        <dbReference type="Proteomes" id="UP000183365"/>
    </source>
</evidence>